<dbReference type="SUPFAM" id="SSF57196">
    <property type="entry name" value="EGF/Laminin"/>
    <property type="match status" value="1"/>
</dbReference>
<dbReference type="CDD" id="cd00057">
    <property type="entry name" value="FA58C"/>
    <property type="match status" value="1"/>
</dbReference>
<name>A0A6P8I0B9_ACTTE</name>
<feature type="disulfide bond" evidence="2">
    <location>
        <begin position="113"/>
        <end position="130"/>
    </location>
</feature>
<evidence type="ECO:0000256" key="3">
    <source>
        <dbReference type="SAM" id="SignalP"/>
    </source>
</evidence>
<keyword evidence="7" id="KW-1185">Reference proteome</keyword>
<dbReference type="SMART" id="SM00181">
    <property type="entry name" value="EGF"/>
    <property type="match status" value="1"/>
</dbReference>
<keyword evidence="2" id="KW-1015">Disulfide bond</keyword>
<dbReference type="SUPFAM" id="SSF57414">
    <property type="entry name" value="Hairpin loop containing domain-like"/>
    <property type="match status" value="1"/>
</dbReference>
<gene>
    <name evidence="8" type="primary">LOC116297140</name>
</gene>
<dbReference type="PROSITE" id="PS50948">
    <property type="entry name" value="PAN"/>
    <property type="match status" value="1"/>
</dbReference>
<dbReference type="RefSeq" id="XP_031561163.1">
    <property type="nucleotide sequence ID" value="XM_031705303.1"/>
</dbReference>
<dbReference type="PROSITE" id="PS00022">
    <property type="entry name" value="EGF_1"/>
    <property type="match status" value="1"/>
</dbReference>
<keyword evidence="2" id="KW-0245">EGF-like domain</keyword>
<feature type="domain" description="Apple" evidence="6">
    <location>
        <begin position="25"/>
        <end position="101"/>
    </location>
</feature>
<dbReference type="InParanoid" id="A0A6P8I0B9"/>
<feature type="signal peptide" evidence="3">
    <location>
        <begin position="1"/>
        <end position="20"/>
    </location>
</feature>
<evidence type="ECO:0000313" key="7">
    <source>
        <dbReference type="Proteomes" id="UP000515163"/>
    </source>
</evidence>
<dbReference type="PANTHER" id="PTHR24543">
    <property type="entry name" value="MULTICOPPER OXIDASE-RELATED"/>
    <property type="match status" value="1"/>
</dbReference>
<feature type="domain" description="F5/8 type C" evidence="4">
    <location>
        <begin position="144"/>
        <end position="293"/>
    </location>
</feature>
<protein>
    <submittedName>
        <fullName evidence="8">Lactadherin-like</fullName>
    </submittedName>
</protein>
<dbReference type="InterPro" id="IPR008979">
    <property type="entry name" value="Galactose-bd-like_sf"/>
</dbReference>
<dbReference type="SUPFAM" id="SSF49785">
    <property type="entry name" value="Galactose-binding domain-like"/>
    <property type="match status" value="1"/>
</dbReference>
<dbReference type="Gene3D" id="2.10.25.10">
    <property type="entry name" value="Laminin"/>
    <property type="match status" value="1"/>
</dbReference>
<dbReference type="Gene3D" id="2.60.120.260">
    <property type="entry name" value="Galactose-binding domain-like"/>
    <property type="match status" value="1"/>
</dbReference>
<evidence type="ECO:0000313" key="8">
    <source>
        <dbReference type="RefSeq" id="XP_031561163.1"/>
    </source>
</evidence>
<feature type="disulfide bond" evidence="2">
    <location>
        <begin position="132"/>
        <end position="141"/>
    </location>
</feature>
<reference evidence="8" key="1">
    <citation type="submission" date="2025-08" db="UniProtKB">
        <authorList>
            <consortium name="RefSeq"/>
        </authorList>
    </citation>
    <scope>IDENTIFICATION</scope>
</reference>
<dbReference type="Pfam" id="PF00008">
    <property type="entry name" value="EGF"/>
    <property type="match status" value="1"/>
</dbReference>
<dbReference type="InterPro" id="IPR000742">
    <property type="entry name" value="EGF"/>
</dbReference>
<evidence type="ECO:0000259" key="6">
    <source>
        <dbReference type="PROSITE" id="PS50948"/>
    </source>
</evidence>
<dbReference type="GeneID" id="116297140"/>
<comment type="similarity">
    <text evidence="1">Belongs to the EGF domain peptide family.</text>
</comment>
<accession>A0A6P8I0B9</accession>
<dbReference type="InterPro" id="IPR003609">
    <property type="entry name" value="Pan_app"/>
</dbReference>
<evidence type="ECO:0000256" key="2">
    <source>
        <dbReference type="PROSITE-ProRule" id="PRU00076"/>
    </source>
</evidence>
<dbReference type="OrthoDB" id="9973968at2759"/>
<dbReference type="SMART" id="SM00231">
    <property type="entry name" value="FA58C"/>
    <property type="match status" value="1"/>
</dbReference>
<keyword evidence="3" id="KW-0732">Signal</keyword>
<dbReference type="CDD" id="cd01099">
    <property type="entry name" value="PAN_AP_HGF"/>
    <property type="match status" value="1"/>
</dbReference>
<dbReference type="AlphaFoldDB" id="A0A6P8I0B9"/>
<comment type="caution">
    <text evidence="2">Lacks conserved residue(s) required for the propagation of feature annotation.</text>
</comment>
<sequence>MSARLPLFFVIQLATTLSRGVQNECRSVSSINEYAVAGHSYKTITGKQLTTCVALCDDDPKCYSINYIFTTSTCELSDRTRVTNPNDFRHKPSHVYLEHLYRSLGSCFAKTPCQHGSTCVNIPQSPGYQCFCGKDYEGQLCEVCTSPALGLANHRVPDFKITASSVGLWFLTVFKPHLARLHATSAWVAGLLNVNPYLQVSFSPIRRLITGVATQGNPEHDWWTTSYSLAYSINEYTWMNYKKHGITEVFLANTDRNTVVTHMLEKPFTAMFIRFISITKVYRTSLRVEVYGCNA</sequence>
<dbReference type="PROSITE" id="PS50022">
    <property type="entry name" value="FA58C_3"/>
    <property type="match status" value="1"/>
</dbReference>
<dbReference type="Gene3D" id="3.50.4.10">
    <property type="entry name" value="Hepatocyte Growth Factor"/>
    <property type="match status" value="1"/>
</dbReference>
<feature type="chain" id="PRO_5027880668" evidence="3">
    <location>
        <begin position="21"/>
        <end position="295"/>
    </location>
</feature>
<dbReference type="PROSITE" id="PS50026">
    <property type="entry name" value="EGF_3"/>
    <property type="match status" value="1"/>
</dbReference>
<dbReference type="CDD" id="cd00054">
    <property type="entry name" value="EGF_CA"/>
    <property type="match status" value="1"/>
</dbReference>
<dbReference type="InterPro" id="IPR000421">
    <property type="entry name" value="FA58C"/>
</dbReference>
<feature type="domain" description="EGF-like" evidence="5">
    <location>
        <begin position="103"/>
        <end position="142"/>
    </location>
</feature>
<evidence type="ECO:0000256" key="1">
    <source>
        <dbReference type="ARBA" id="ARBA00006373"/>
    </source>
</evidence>
<organism evidence="7 8">
    <name type="scientific">Actinia tenebrosa</name>
    <name type="common">Australian red waratah sea anemone</name>
    <dbReference type="NCBI Taxonomy" id="6105"/>
    <lineage>
        <taxon>Eukaryota</taxon>
        <taxon>Metazoa</taxon>
        <taxon>Cnidaria</taxon>
        <taxon>Anthozoa</taxon>
        <taxon>Hexacorallia</taxon>
        <taxon>Actiniaria</taxon>
        <taxon>Actiniidae</taxon>
        <taxon>Actinia</taxon>
    </lineage>
</organism>
<proteinExistence type="inferred from homology"/>
<dbReference type="Pfam" id="PF00754">
    <property type="entry name" value="F5_F8_type_C"/>
    <property type="match status" value="1"/>
</dbReference>
<dbReference type="Proteomes" id="UP000515163">
    <property type="component" value="Unplaced"/>
</dbReference>
<evidence type="ECO:0000259" key="5">
    <source>
        <dbReference type="PROSITE" id="PS50026"/>
    </source>
</evidence>
<dbReference type="KEGG" id="aten:116297140"/>
<evidence type="ECO:0000259" key="4">
    <source>
        <dbReference type="PROSITE" id="PS50022"/>
    </source>
</evidence>
<dbReference type="PANTHER" id="PTHR24543:SF325">
    <property type="entry name" value="F5_8 TYPE C DOMAIN-CONTAINING PROTEIN"/>
    <property type="match status" value="1"/>
</dbReference>
<dbReference type="Pfam" id="PF00024">
    <property type="entry name" value="PAN_1"/>
    <property type="match status" value="1"/>
</dbReference>